<organism evidence="6 7">
    <name type="scientific">Alterisphingorhabdus coralli</name>
    <dbReference type="NCBI Taxonomy" id="3071408"/>
    <lineage>
        <taxon>Bacteria</taxon>
        <taxon>Pseudomonadati</taxon>
        <taxon>Pseudomonadota</taxon>
        <taxon>Alphaproteobacteria</taxon>
        <taxon>Sphingomonadales</taxon>
        <taxon>Sphingomonadaceae</taxon>
        <taxon>Alterisphingorhabdus (ex Yan et al. 2024)</taxon>
    </lineage>
</organism>
<sequence>MTSFFPAPKVPARSFSRSIITLLAATALSVPMACAAQPSGPESDWERARSVLQDRTSGNINAAIDRWETLRKSGNYSFEEYASFLVNYPDWPYESRFRRNAEQAINMESYSPTQVLAYFDRFPPVTNTGRARYAVALNTAGQRDKAVEVAREAWRNGTMTEPDEARMLGLFSSEFTVADHDARMDALLWANAASRANAQLSFVSPQKRPVYAARLNMIRKQPVNHASLPDSVRSDPGYLTAYATRLRASGNSITSRNLLANRPKLASYPLDAEEWYETLLVNARAAANDSQWTLAYNIASKVDDAFPEGTDISQENLGVRDDYTSLTWLAGTTALQKQRQPAKAVGMFARYGNAAQTPQTRSKGFYWAGKAAAEAGDTAQAEKYFSMAAQYDDHFYGQLAVERLGREVGPFATSAPSDRVNMTDRGQFNSDRLVQAAKLATRRSGDWRVHNSFFRALSARAESESDFLLLGELSKEIGRRDLAVIAGQSARKQGIDRLQAIAFPDMPVPGGYQNNWTFIHAITRQESQFSQRAVSHAKARGLMQLLPSTAREQAGKIGMAYNFGSLTEDPLYNIRLGSSYFERMRRYYGGSYPLAAAAYNAGPGNVNKWLRRNGDPRTGAIGIIEWIEKIPIFETKNYVQRVMENAVVYDVMHPDKAGYNGPNRLSHYLGKRTPG</sequence>
<evidence type="ECO:0000256" key="4">
    <source>
        <dbReference type="SAM" id="SignalP"/>
    </source>
</evidence>
<dbReference type="GO" id="GO:0042597">
    <property type="term" value="C:periplasmic space"/>
    <property type="evidence" value="ECO:0007669"/>
    <property type="project" value="InterPro"/>
</dbReference>
<evidence type="ECO:0000313" key="7">
    <source>
        <dbReference type="Proteomes" id="UP001302429"/>
    </source>
</evidence>
<keyword evidence="3 4" id="KW-0732">Signal</keyword>
<dbReference type="PANTHER" id="PTHR37423">
    <property type="entry name" value="SOLUBLE LYTIC MUREIN TRANSGLYCOSYLASE-RELATED"/>
    <property type="match status" value="1"/>
</dbReference>
<protein>
    <submittedName>
        <fullName evidence="6">Lytic transglycosylase domain-containing protein</fullName>
    </submittedName>
</protein>
<dbReference type="InterPro" id="IPR023346">
    <property type="entry name" value="Lysozyme-like_dom_sf"/>
</dbReference>
<feature type="domain" description="Transglycosylase SLT" evidence="5">
    <location>
        <begin position="512"/>
        <end position="616"/>
    </location>
</feature>
<dbReference type="Gene3D" id="1.10.530.10">
    <property type="match status" value="1"/>
</dbReference>
<dbReference type="AlphaFoldDB" id="A0AA97F5A1"/>
<comment type="similarity">
    <text evidence="2">Belongs to the virb1 family.</text>
</comment>
<dbReference type="PANTHER" id="PTHR37423:SF2">
    <property type="entry name" value="MEMBRANE-BOUND LYTIC MUREIN TRANSGLYCOSYLASE C"/>
    <property type="match status" value="1"/>
</dbReference>
<dbReference type="CDD" id="cd13401">
    <property type="entry name" value="Slt70-like"/>
    <property type="match status" value="1"/>
</dbReference>
<proteinExistence type="inferred from homology"/>
<evidence type="ECO:0000259" key="5">
    <source>
        <dbReference type="Pfam" id="PF01464"/>
    </source>
</evidence>
<feature type="signal peptide" evidence="4">
    <location>
        <begin position="1"/>
        <end position="35"/>
    </location>
</feature>
<dbReference type="InterPro" id="IPR008258">
    <property type="entry name" value="Transglycosylase_SLT_dom_1"/>
</dbReference>
<gene>
    <name evidence="6" type="ORF">RB602_11510</name>
</gene>
<dbReference type="SUPFAM" id="SSF48435">
    <property type="entry name" value="Bacterial muramidases"/>
    <property type="match status" value="1"/>
</dbReference>
<comment type="similarity">
    <text evidence="1">Belongs to the transglycosylase Slt family.</text>
</comment>
<dbReference type="Gene3D" id="1.25.20.10">
    <property type="entry name" value="Bacterial muramidases"/>
    <property type="match status" value="1"/>
</dbReference>
<accession>A0AA97F5A1</accession>
<evidence type="ECO:0000256" key="2">
    <source>
        <dbReference type="ARBA" id="ARBA00009387"/>
    </source>
</evidence>
<evidence type="ECO:0000313" key="6">
    <source>
        <dbReference type="EMBL" id="WOE74471.1"/>
    </source>
</evidence>
<name>A0AA97F5A1_9SPHN</name>
<dbReference type="EMBL" id="CP136594">
    <property type="protein sequence ID" value="WOE74471.1"/>
    <property type="molecule type" value="Genomic_DNA"/>
</dbReference>
<dbReference type="Pfam" id="PF01464">
    <property type="entry name" value="SLT"/>
    <property type="match status" value="1"/>
</dbReference>
<reference evidence="6 7" key="1">
    <citation type="submission" date="2023-10" db="EMBL/GenBank/DDBJ databases">
        <title>Complete genome sequence of a Sphingomonadaceae bacterium.</title>
        <authorList>
            <person name="Yan C."/>
        </authorList>
    </citation>
    <scope>NUCLEOTIDE SEQUENCE [LARGE SCALE GENOMIC DNA]</scope>
    <source>
        <strain evidence="6 7">SCSIO 66989</strain>
    </source>
</reference>
<keyword evidence="7" id="KW-1185">Reference proteome</keyword>
<dbReference type="GO" id="GO:0004553">
    <property type="term" value="F:hydrolase activity, hydrolyzing O-glycosyl compounds"/>
    <property type="evidence" value="ECO:0007669"/>
    <property type="project" value="InterPro"/>
</dbReference>
<dbReference type="InterPro" id="IPR008939">
    <property type="entry name" value="Lytic_TGlycosylase_superhlx_U"/>
</dbReference>
<evidence type="ECO:0000256" key="1">
    <source>
        <dbReference type="ARBA" id="ARBA00007734"/>
    </source>
</evidence>
<dbReference type="RefSeq" id="WP_317080725.1">
    <property type="nucleotide sequence ID" value="NZ_CP136594.1"/>
</dbReference>
<feature type="chain" id="PRO_5041672229" evidence="4">
    <location>
        <begin position="36"/>
        <end position="675"/>
    </location>
</feature>
<dbReference type="Proteomes" id="UP001302429">
    <property type="component" value="Chromosome"/>
</dbReference>
<evidence type="ECO:0000256" key="3">
    <source>
        <dbReference type="ARBA" id="ARBA00022729"/>
    </source>
</evidence>
<dbReference type="SUPFAM" id="SSF53955">
    <property type="entry name" value="Lysozyme-like"/>
    <property type="match status" value="1"/>
</dbReference>
<dbReference type="KEGG" id="acoa:RB602_11510"/>